<dbReference type="Pfam" id="PF02518">
    <property type="entry name" value="HATPase_c"/>
    <property type="match status" value="1"/>
</dbReference>
<dbReference type="Pfam" id="PF08448">
    <property type="entry name" value="PAS_4"/>
    <property type="match status" value="1"/>
</dbReference>
<feature type="coiled-coil region" evidence="9">
    <location>
        <begin position="124"/>
        <end position="158"/>
    </location>
</feature>
<dbReference type="InterPro" id="IPR005467">
    <property type="entry name" value="His_kinase_dom"/>
</dbReference>
<evidence type="ECO:0000256" key="1">
    <source>
        <dbReference type="ARBA" id="ARBA00000085"/>
    </source>
</evidence>
<evidence type="ECO:0000256" key="7">
    <source>
        <dbReference type="ARBA" id="ARBA00022840"/>
    </source>
</evidence>
<feature type="domain" description="Histidine kinase" evidence="10">
    <location>
        <begin position="174"/>
        <end position="380"/>
    </location>
</feature>
<dbReference type="InterPro" id="IPR004358">
    <property type="entry name" value="Sig_transdc_His_kin-like_C"/>
</dbReference>
<dbReference type="PROSITE" id="PS50113">
    <property type="entry name" value="PAC"/>
    <property type="match status" value="1"/>
</dbReference>
<dbReference type="InterPro" id="IPR036097">
    <property type="entry name" value="HisK_dim/P_sf"/>
</dbReference>
<keyword evidence="9" id="KW-0175">Coiled coil</keyword>
<dbReference type="RefSeq" id="WP_169791607.1">
    <property type="nucleotide sequence ID" value="NZ_CP011125.1"/>
</dbReference>
<dbReference type="Gene3D" id="3.30.565.10">
    <property type="entry name" value="Histidine kinase-like ATPase, C-terminal domain"/>
    <property type="match status" value="1"/>
</dbReference>
<dbReference type="InterPro" id="IPR000014">
    <property type="entry name" value="PAS"/>
</dbReference>
<dbReference type="InterPro" id="IPR036890">
    <property type="entry name" value="HATPase_C_sf"/>
</dbReference>
<dbReference type="InterPro" id="IPR013656">
    <property type="entry name" value="PAS_4"/>
</dbReference>
<gene>
    <name evidence="13" type="ORF">DB32_006161</name>
</gene>
<evidence type="ECO:0000259" key="10">
    <source>
        <dbReference type="PROSITE" id="PS50109"/>
    </source>
</evidence>
<dbReference type="InterPro" id="IPR035965">
    <property type="entry name" value="PAS-like_dom_sf"/>
</dbReference>
<dbReference type="GO" id="GO:0000155">
    <property type="term" value="F:phosphorelay sensor kinase activity"/>
    <property type="evidence" value="ECO:0007669"/>
    <property type="project" value="InterPro"/>
</dbReference>
<evidence type="ECO:0000256" key="4">
    <source>
        <dbReference type="ARBA" id="ARBA00022679"/>
    </source>
</evidence>
<dbReference type="Gene3D" id="3.30.450.20">
    <property type="entry name" value="PAS domain"/>
    <property type="match status" value="1"/>
</dbReference>
<dbReference type="PRINTS" id="PR00344">
    <property type="entry name" value="BCTRLSENSOR"/>
</dbReference>
<dbReference type="SUPFAM" id="SSF55874">
    <property type="entry name" value="ATPase domain of HSP90 chaperone/DNA topoisomerase II/histidine kinase"/>
    <property type="match status" value="1"/>
</dbReference>
<sequence length="383" mass="41018">MRFASSFEPTARLLQAVLGGVPDAIFVKDRERRYVLVNDSFVALAGRPAEEILGALDVQILDSGLAERYAGSDAIVLERGEAVQVEDERYVDGEGVAHYLATTKVPLRDETGEIAYVLGIVHDLSRAKSAEEALRVANEELERRVEERTDALRGAQQALLRKERLAVLGQLAGGLAHQIRNPLAAITNAASVLKRRLGDAADADVQAALAVIREEVWEANRIITDLLDYARIRPPSLAPVAVGPLIESALALARPQDGLKVEQHIDASLSAWIDERQMRDALGNVIRNAVEAMPDGGRLTIEAAAEGEEVLIAVEDTGPGLTRGSLTYLFEPLVTSKPLGLGLGLATAKALIENQSGTIRVSSAGDGNGARFEIRVPRAPADG</sequence>
<dbReference type="SMART" id="SM00387">
    <property type="entry name" value="HATPase_c"/>
    <property type="match status" value="1"/>
</dbReference>
<keyword evidence="8" id="KW-0902">Two-component regulatory system</keyword>
<dbReference type="EMBL" id="CP011125">
    <property type="protein sequence ID" value="AKF09012.1"/>
    <property type="molecule type" value="Genomic_DNA"/>
</dbReference>
<dbReference type="InterPro" id="IPR003661">
    <property type="entry name" value="HisK_dim/P_dom"/>
</dbReference>
<evidence type="ECO:0000256" key="2">
    <source>
        <dbReference type="ARBA" id="ARBA00012438"/>
    </source>
</evidence>
<reference evidence="13 14" key="1">
    <citation type="submission" date="2015-03" db="EMBL/GenBank/DDBJ databases">
        <title>Genome assembly of Sandaracinus amylolyticus DSM 53668.</title>
        <authorList>
            <person name="Sharma G."/>
            <person name="Subramanian S."/>
        </authorList>
    </citation>
    <scope>NUCLEOTIDE SEQUENCE [LARGE SCALE GENOMIC DNA]</scope>
    <source>
        <strain evidence="13 14">DSM 53668</strain>
    </source>
</reference>
<dbReference type="PROSITE" id="PS50109">
    <property type="entry name" value="HIS_KIN"/>
    <property type="match status" value="1"/>
</dbReference>
<evidence type="ECO:0000256" key="8">
    <source>
        <dbReference type="ARBA" id="ARBA00023012"/>
    </source>
</evidence>
<dbReference type="CDD" id="cd00082">
    <property type="entry name" value="HisKA"/>
    <property type="match status" value="1"/>
</dbReference>
<evidence type="ECO:0000313" key="13">
    <source>
        <dbReference type="EMBL" id="AKF09012.1"/>
    </source>
</evidence>
<keyword evidence="13" id="KW-0282">Flagellum</keyword>
<dbReference type="Gene3D" id="1.10.287.130">
    <property type="match status" value="1"/>
</dbReference>
<name>A0A0F6W6V5_9BACT</name>
<dbReference type="InterPro" id="IPR000700">
    <property type="entry name" value="PAS-assoc_C"/>
</dbReference>
<dbReference type="STRING" id="927083.DB32_006161"/>
<keyword evidence="4" id="KW-0808">Transferase</keyword>
<evidence type="ECO:0000256" key="9">
    <source>
        <dbReference type="SAM" id="Coils"/>
    </source>
</evidence>
<evidence type="ECO:0000259" key="12">
    <source>
        <dbReference type="PROSITE" id="PS50113"/>
    </source>
</evidence>
<feature type="domain" description="PAC" evidence="12">
    <location>
        <begin position="84"/>
        <end position="136"/>
    </location>
</feature>
<dbReference type="SUPFAM" id="SSF47384">
    <property type="entry name" value="Homodimeric domain of signal transducing histidine kinase"/>
    <property type="match status" value="1"/>
</dbReference>
<dbReference type="PANTHER" id="PTHR43065:SF10">
    <property type="entry name" value="PEROXIDE STRESS-ACTIVATED HISTIDINE KINASE MAK3"/>
    <property type="match status" value="1"/>
</dbReference>
<keyword evidence="3" id="KW-0597">Phosphoprotein</keyword>
<keyword evidence="5" id="KW-0547">Nucleotide-binding</keyword>
<evidence type="ECO:0000256" key="5">
    <source>
        <dbReference type="ARBA" id="ARBA00022741"/>
    </source>
</evidence>
<keyword evidence="13" id="KW-0966">Cell projection</keyword>
<dbReference type="NCBIfam" id="TIGR00229">
    <property type="entry name" value="sensory_box"/>
    <property type="match status" value="1"/>
</dbReference>
<evidence type="ECO:0000259" key="11">
    <source>
        <dbReference type="PROSITE" id="PS50112"/>
    </source>
</evidence>
<dbReference type="SUPFAM" id="SSF55785">
    <property type="entry name" value="PYP-like sensor domain (PAS domain)"/>
    <property type="match status" value="1"/>
</dbReference>
<dbReference type="GO" id="GO:0005524">
    <property type="term" value="F:ATP binding"/>
    <property type="evidence" value="ECO:0007669"/>
    <property type="project" value="UniProtKB-KW"/>
</dbReference>
<dbReference type="Proteomes" id="UP000034883">
    <property type="component" value="Chromosome"/>
</dbReference>
<dbReference type="PROSITE" id="PS50112">
    <property type="entry name" value="PAS"/>
    <property type="match status" value="1"/>
</dbReference>
<organism evidence="13 14">
    <name type="scientific">Sandaracinus amylolyticus</name>
    <dbReference type="NCBI Taxonomy" id="927083"/>
    <lineage>
        <taxon>Bacteria</taxon>
        <taxon>Pseudomonadati</taxon>
        <taxon>Myxococcota</taxon>
        <taxon>Polyangia</taxon>
        <taxon>Polyangiales</taxon>
        <taxon>Sandaracinaceae</taxon>
        <taxon>Sandaracinus</taxon>
    </lineage>
</organism>
<dbReference type="KEGG" id="samy:DB32_006161"/>
<comment type="catalytic activity">
    <reaction evidence="1">
        <text>ATP + protein L-histidine = ADP + protein N-phospho-L-histidine.</text>
        <dbReference type="EC" id="2.7.13.3"/>
    </reaction>
</comment>
<dbReference type="SMART" id="SM00388">
    <property type="entry name" value="HisKA"/>
    <property type="match status" value="1"/>
</dbReference>
<keyword evidence="7" id="KW-0067">ATP-binding</keyword>
<keyword evidence="14" id="KW-1185">Reference proteome</keyword>
<evidence type="ECO:0000313" key="14">
    <source>
        <dbReference type="Proteomes" id="UP000034883"/>
    </source>
</evidence>
<evidence type="ECO:0000256" key="3">
    <source>
        <dbReference type="ARBA" id="ARBA00022553"/>
    </source>
</evidence>
<dbReference type="AlphaFoldDB" id="A0A0F6W6V5"/>
<protein>
    <recommendedName>
        <fullName evidence="2">histidine kinase</fullName>
        <ecNumber evidence="2">2.7.13.3</ecNumber>
    </recommendedName>
</protein>
<keyword evidence="6 13" id="KW-0418">Kinase</keyword>
<accession>A0A0F6W6V5</accession>
<dbReference type="PANTHER" id="PTHR43065">
    <property type="entry name" value="SENSOR HISTIDINE KINASE"/>
    <property type="match status" value="1"/>
</dbReference>
<dbReference type="EC" id="2.7.13.3" evidence="2"/>
<proteinExistence type="predicted"/>
<feature type="domain" description="PAS" evidence="11">
    <location>
        <begin position="10"/>
        <end position="54"/>
    </location>
</feature>
<dbReference type="InterPro" id="IPR003594">
    <property type="entry name" value="HATPase_dom"/>
</dbReference>
<keyword evidence="13" id="KW-0969">Cilium</keyword>
<evidence type="ECO:0000256" key="6">
    <source>
        <dbReference type="ARBA" id="ARBA00022777"/>
    </source>
</evidence>
<dbReference type="CDD" id="cd00130">
    <property type="entry name" value="PAS"/>
    <property type="match status" value="1"/>
</dbReference>
<dbReference type="Pfam" id="PF00512">
    <property type="entry name" value="HisKA"/>
    <property type="match status" value="1"/>
</dbReference>